<name>A0A4Q4TS31_9PEZI</name>
<dbReference type="CDD" id="cd11558">
    <property type="entry name" value="W2_eIF2B_epsilon"/>
    <property type="match status" value="1"/>
</dbReference>
<evidence type="ECO:0000313" key="14">
    <source>
        <dbReference type="Proteomes" id="UP000293360"/>
    </source>
</evidence>
<dbReference type="InterPro" id="IPR029044">
    <property type="entry name" value="Nucleotide-diphossugar_trans"/>
</dbReference>
<keyword evidence="5" id="KW-0396">Initiation factor</keyword>
<evidence type="ECO:0000256" key="5">
    <source>
        <dbReference type="ARBA" id="ARBA00022540"/>
    </source>
</evidence>
<dbReference type="Pfam" id="PF00483">
    <property type="entry name" value="NTP_transferase"/>
    <property type="match status" value="1"/>
</dbReference>
<keyword evidence="14" id="KW-1185">Reference proteome</keyword>
<feature type="domain" description="W2" evidence="12">
    <location>
        <begin position="599"/>
        <end position="790"/>
    </location>
</feature>
<dbReference type="Pfam" id="PF02020">
    <property type="entry name" value="W2"/>
    <property type="match status" value="1"/>
</dbReference>
<dbReference type="EMBL" id="QJNU01000064">
    <property type="protein sequence ID" value="RYP08420.1"/>
    <property type="molecule type" value="Genomic_DNA"/>
</dbReference>
<evidence type="ECO:0000256" key="11">
    <source>
        <dbReference type="SAM" id="MobiDB-lite"/>
    </source>
</evidence>
<sequence>MGLATLIEHISEITTMHMADDLSWSPLDPYGESQARSAEPSSSYIRRGVEDFRAGIRWTYEEAFAMAPRAGASGKKAGKPGAEEKREDILQAVVIADSFQTRFRPFSLEKPRCLLPLANTPLIEYTLEFLAMNGVQEVFIYCGAHQEQVEEYIQTSRWSPTHKSCPFSVLEFIRVSNALSIGDFLRDLDKRNIMEGDFVLVQGDVVANIPLDATLAAHKARREANRDSCMTIVLREAGEEEHHTKMNGITPVFVIDPRAKRCLHYEEMHPLQSEHYTTLDTEILKNPEIEIRTDLVDAQIDICTPDVLALWSDSFDYELPRANFLHGILKDWELNGKLIHVDIVNDGYGARASNFQMYEAISRDLLSGWAYPFLPDSNLMRDQTYQSRGRNRYEEDDVVLGEECEITNSMLGKDTHVGNSSTIINSVIGRNCKIGNNVRIMDSFIWGDAIIDDGAVVRHAIIGDAAIVGKQTEVGDGSLLSFGVQISEKMTVKASTPISLLSADSEPVSSDSSIVGPEGKGAFFRDPEDDEAEHDDPSRLQKSLIYSLEQFNISTSSVSTLADEDDLADEDSDAASLSASREGRRSRLSSFASDDSGNRNSGSFHSDAVHGLLDVLRGTSGSFDSERLEFTSLRFASNASDAAMRRAVATAFVRRGVELVTSEHGAMEPAKAAKHVLTAREGAKAFVAEYGVGDVAVRAEQVEFALALQKAAASSAKVAAGDTEKAKVGNLLAALLQQLYDLDIVEEEAILAWWKDARSEERGAEMQAVRQKCRALVEWLEEADEESESGEEDDDED</sequence>
<evidence type="ECO:0000256" key="1">
    <source>
        <dbReference type="ARBA" id="ARBA00004514"/>
    </source>
</evidence>
<feature type="region of interest" description="Disordered" evidence="11">
    <location>
        <begin position="559"/>
        <end position="602"/>
    </location>
</feature>
<dbReference type="InterPro" id="IPR035543">
    <property type="entry name" value="eIF-2B_epsilon_N"/>
</dbReference>
<dbReference type="Gene3D" id="1.25.40.180">
    <property type="match status" value="1"/>
</dbReference>
<feature type="compositionally biased region" description="Acidic residues" evidence="11">
    <location>
        <begin position="562"/>
        <end position="573"/>
    </location>
</feature>
<dbReference type="CDD" id="cd05787">
    <property type="entry name" value="LbH_eIF2B_epsilon"/>
    <property type="match status" value="1"/>
</dbReference>
<keyword evidence="5" id="KW-0648">Protein biosynthesis</keyword>
<gene>
    <name evidence="13" type="ORF">DL764_001908</name>
</gene>
<evidence type="ECO:0000256" key="2">
    <source>
        <dbReference type="ARBA" id="ARBA00007878"/>
    </source>
</evidence>
<dbReference type="PANTHER" id="PTHR45887">
    <property type="entry name" value="TRANSLATION INITIATION FACTOR EIF-2B SUBUNIT EPSILON"/>
    <property type="match status" value="1"/>
</dbReference>
<dbReference type="Gene3D" id="2.160.10.10">
    <property type="entry name" value="Hexapeptide repeat proteins"/>
    <property type="match status" value="1"/>
</dbReference>
<evidence type="ECO:0000256" key="4">
    <source>
        <dbReference type="ARBA" id="ARBA00022490"/>
    </source>
</evidence>
<evidence type="ECO:0000256" key="6">
    <source>
        <dbReference type="ARBA" id="ARBA00030179"/>
    </source>
</evidence>
<feature type="region of interest" description="Disordered" evidence="11">
    <location>
        <begin position="503"/>
        <end position="538"/>
    </location>
</feature>
<evidence type="ECO:0000256" key="8">
    <source>
        <dbReference type="ARBA" id="ARBA00044144"/>
    </source>
</evidence>
<dbReference type="Proteomes" id="UP000293360">
    <property type="component" value="Unassembled WGS sequence"/>
</dbReference>
<dbReference type="AlphaFoldDB" id="A0A4Q4TS31"/>
<dbReference type="SMART" id="SM00515">
    <property type="entry name" value="eIF5C"/>
    <property type="match status" value="1"/>
</dbReference>
<dbReference type="InterPro" id="IPR044123">
    <property type="entry name" value="W2_eIF2B_epsilon"/>
</dbReference>
<dbReference type="CDD" id="cd04197">
    <property type="entry name" value="eIF-2B_epsilon_N"/>
    <property type="match status" value="1"/>
</dbReference>
<evidence type="ECO:0000256" key="3">
    <source>
        <dbReference type="ARBA" id="ARBA00018601"/>
    </source>
</evidence>
<dbReference type="Pfam" id="PF25084">
    <property type="entry name" value="LbH_EIF2B"/>
    <property type="match status" value="1"/>
</dbReference>
<evidence type="ECO:0000313" key="13">
    <source>
        <dbReference type="EMBL" id="RYP08420.1"/>
    </source>
</evidence>
<accession>A0A4Q4TS31</accession>
<comment type="caution">
    <text evidence="13">The sequence shown here is derived from an EMBL/GenBank/DDBJ whole genome shotgun (WGS) entry which is preliminary data.</text>
</comment>
<feature type="compositionally biased region" description="Low complexity" evidence="11">
    <location>
        <begin position="503"/>
        <end position="513"/>
    </location>
</feature>
<dbReference type="GO" id="GO:0031369">
    <property type="term" value="F:translation initiation factor binding"/>
    <property type="evidence" value="ECO:0007669"/>
    <property type="project" value="InterPro"/>
</dbReference>
<comment type="subunit">
    <text evidence="10">Component of the translation initiation factor 2B (eIF2B) complex which is a heterodecamer of two sets of five different subunits: alpha, beta, gamma, delta and epsilon. Subunits alpha, beta and delta comprise a regulatory subcomplex and subunits epsilon and gamma comprise a catalytic subcomplex. Within the complex, the hexameric regulatory complex resides at the center, with the two heterodimeric catalytic subcomplexes bound on opposite sides.</text>
</comment>
<dbReference type="SUPFAM" id="SSF53448">
    <property type="entry name" value="Nucleotide-diphospho-sugar transferases"/>
    <property type="match status" value="1"/>
</dbReference>
<dbReference type="InterPro" id="IPR016024">
    <property type="entry name" value="ARM-type_fold"/>
</dbReference>
<dbReference type="InterPro" id="IPR003307">
    <property type="entry name" value="W2_domain"/>
</dbReference>
<evidence type="ECO:0000256" key="9">
    <source>
        <dbReference type="ARBA" id="ARBA00044345"/>
    </source>
</evidence>
<proteinExistence type="inferred from homology"/>
<dbReference type="Gene3D" id="3.90.550.10">
    <property type="entry name" value="Spore Coat Polysaccharide Biosynthesis Protein SpsA, Chain A"/>
    <property type="match status" value="1"/>
</dbReference>
<dbReference type="GO" id="GO:0005085">
    <property type="term" value="F:guanyl-nucleotide exchange factor activity"/>
    <property type="evidence" value="ECO:0007669"/>
    <property type="project" value="InterPro"/>
</dbReference>
<dbReference type="PROSITE" id="PS51363">
    <property type="entry name" value="W2"/>
    <property type="match status" value="1"/>
</dbReference>
<dbReference type="FunFam" id="3.90.550.10:FF:000066">
    <property type="entry name" value="Translation initiation factor eIF-2B subunit epsilon"/>
    <property type="match status" value="1"/>
</dbReference>
<organism evidence="13 14">
    <name type="scientific">Monosporascus ibericus</name>
    <dbReference type="NCBI Taxonomy" id="155417"/>
    <lineage>
        <taxon>Eukaryota</taxon>
        <taxon>Fungi</taxon>
        <taxon>Dikarya</taxon>
        <taxon>Ascomycota</taxon>
        <taxon>Pezizomycotina</taxon>
        <taxon>Sordariomycetes</taxon>
        <taxon>Xylariomycetidae</taxon>
        <taxon>Xylariales</taxon>
        <taxon>Xylariales incertae sedis</taxon>
        <taxon>Monosporascus</taxon>
    </lineage>
</organism>
<comment type="subcellular location">
    <subcellularLocation>
        <location evidence="1">Cytoplasm</location>
        <location evidence="1">Cytosol</location>
    </subcellularLocation>
</comment>
<dbReference type="PANTHER" id="PTHR45887:SF1">
    <property type="entry name" value="TRANSLATION INITIATION FACTOR EIF-2B SUBUNIT EPSILON"/>
    <property type="match status" value="1"/>
</dbReference>
<keyword evidence="4" id="KW-0963">Cytoplasm</keyword>
<feature type="compositionally biased region" description="Polar residues" evidence="11">
    <location>
        <begin position="588"/>
        <end position="602"/>
    </location>
</feature>
<dbReference type="GO" id="GO:0003743">
    <property type="term" value="F:translation initiation factor activity"/>
    <property type="evidence" value="ECO:0007669"/>
    <property type="project" value="TreeGrafter"/>
</dbReference>
<dbReference type="SUPFAM" id="SSF48371">
    <property type="entry name" value="ARM repeat"/>
    <property type="match status" value="1"/>
</dbReference>
<dbReference type="InterPro" id="IPR005835">
    <property type="entry name" value="NTP_transferase_dom"/>
</dbReference>
<reference evidence="13 14" key="1">
    <citation type="submission" date="2018-06" db="EMBL/GenBank/DDBJ databases">
        <title>Complete Genomes of Monosporascus.</title>
        <authorList>
            <person name="Robinson A.J."/>
            <person name="Natvig D.O."/>
        </authorList>
    </citation>
    <scope>NUCLEOTIDE SEQUENCE [LARGE SCALE GENOMIC DNA]</scope>
    <source>
        <strain evidence="13 14">CBS 110550</strain>
    </source>
</reference>
<dbReference type="GO" id="GO:0005829">
    <property type="term" value="C:cytosol"/>
    <property type="evidence" value="ECO:0007669"/>
    <property type="project" value="UniProtKB-SubCell"/>
</dbReference>
<comment type="similarity">
    <text evidence="2">Belongs to the eIF-2B gamma/epsilon subunits family.</text>
</comment>
<dbReference type="OrthoDB" id="424572at2759"/>
<evidence type="ECO:0000256" key="7">
    <source>
        <dbReference type="ARBA" id="ARBA00031190"/>
    </source>
</evidence>
<evidence type="ECO:0000259" key="12">
    <source>
        <dbReference type="PROSITE" id="PS51363"/>
    </source>
</evidence>
<dbReference type="STRING" id="155417.A0A4Q4TS31"/>
<dbReference type="GO" id="GO:0005851">
    <property type="term" value="C:eukaryotic translation initiation factor 2B complex"/>
    <property type="evidence" value="ECO:0007669"/>
    <property type="project" value="TreeGrafter"/>
</dbReference>
<dbReference type="InterPro" id="IPR056764">
    <property type="entry name" value="LbH_EIF2B3/5"/>
</dbReference>
<evidence type="ECO:0000256" key="10">
    <source>
        <dbReference type="ARBA" id="ARBA00046432"/>
    </source>
</evidence>
<protein>
    <recommendedName>
        <fullName evidence="3">Mannose-1-phosphate guanyltransferase</fullName>
    </recommendedName>
    <alternativeName>
        <fullName evidence="7">GDP-mannose pyrophosphorylase</fullName>
    </alternativeName>
    <alternativeName>
        <fullName evidence="6">GTP-mannose-1-phosphate guanylyltransferase</fullName>
    </alternativeName>
    <alternativeName>
        <fullName evidence="8">Translation initiation factor eIF2B subunit epsilon</fullName>
    </alternativeName>
    <alternativeName>
        <fullName evidence="9">eIF2B GDP-GTP exchange factor subunit epsilon</fullName>
    </alternativeName>
</protein>
<dbReference type="InterPro" id="IPR051956">
    <property type="entry name" value="eIF2B_epsilon"/>
</dbReference>